<dbReference type="Proteomes" id="UP000257045">
    <property type="component" value="Unassembled WGS sequence"/>
</dbReference>
<gene>
    <name evidence="1" type="ORF">CQA58_03845</name>
</gene>
<protein>
    <submittedName>
        <fullName evidence="1">Uncharacterized protein</fullName>
    </submittedName>
</protein>
<proteinExistence type="predicted"/>
<comment type="caution">
    <text evidence="1">The sequence shown here is derived from an EMBL/GenBank/DDBJ whole genome shotgun (WGS) entry which is preliminary data.</text>
</comment>
<sequence length="320" mass="34707">MPVEAINYPIKTPIPKTTEYLPMLQTLLHIEAGSLPNPIGVSIIGSYTEENYRIKKFNGTLSANLGQNLCANLDNKMIPSELKGILQGVCLLSFGNSIINSMAGAGETKEWQLSEGTVNTKTGAVGVKLDTWIFPFMQLFAAGTYLNMQQSTNVGIATIPLKKPLGNKSTMSFDVDVLENNLDGWAVMGGTNLAIGYKGFFLSCMIAGGYVKLDDLANDIKGFVKKPFMYIAPRVGYSLGGVMTAHFGVQRVELFGSTSGNDLSQITGGLVDGFSVEIEKFPVNFLIGTNFNPMRDLGISFEYVFSPDVKGLNAEIAYRF</sequence>
<evidence type="ECO:0000313" key="2">
    <source>
        <dbReference type="Proteomes" id="UP000257045"/>
    </source>
</evidence>
<keyword evidence="2" id="KW-1185">Reference proteome</keyword>
<dbReference type="OrthoDB" id="5320029at2"/>
<name>A0A3D8J065_9HELI</name>
<dbReference type="RefSeq" id="WP_115569408.1">
    <property type="nucleotide sequence ID" value="NZ_NXLV01000005.1"/>
</dbReference>
<dbReference type="EMBL" id="NXLV01000005">
    <property type="protein sequence ID" value="RDU70919.1"/>
    <property type="molecule type" value="Genomic_DNA"/>
</dbReference>
<evidence type="ECO:0000313" key="1">
    <source>
        <dbReference type="EMBL" id="RDU70919.1"/>
    </source>
</evidence>
<reference evidence="1 2" key="1">
    <citation type="submission" date="2018-04" db="EMBL/GenBank/DDBJ databases">
        <title>Novel Campyloabacter and Helicobacter Species and Strains.</title>
        <authorList>
            <person name="Mannion A.J."/>
            <person name="Shen Z."/>
            <person name="Fox J.G."/>
        </authorList>
    </citation>
    <scope>NUCLEOTIDE SEQUENCE [LARGE SCALE GENOMIC DNA]</scope>
    <source>
        <strain evidence="1 2">MIT 04-9366</strain>
    </source>
</reference>
<organism evidence="1 2">
    <name type="scientific">Helicobacter brantae</name>
    <dbReference type="NCBI Taxonomy" id="375927"/>
    <lineage>
        <taxon>Bacteria</taxon>
        <taxon>Pseudomonadati</taxon>
        <taxon>Campylobacterota</taxon>
        <taxon>Epsilonproteobacteria</taxon>
        <taxon>Campylobacterales</taxon>
        <taxon>Helicobacteraceae</taxon>
        <taxon>Helicobacter</taxon>
    </lineage>
</organism>
<dbReference type="AlphaFoldDB" id="A0A3D8J065"/>
<accession>A0A3D8J065</accession>